<dbReference type="OrthoDB" id="9794382at2"/>
<dbReference type="GO" id="GO:0005829">
    <property type="term" value="C:cytosol"/>
    <property type="evidence" value="ECO:0007669"/>
    <property type="project" value="TreeGrafter"/>
</dbReference>
<dbReference type="Pfam" id="PF01584">
    <property type="entry name" value="CheW"/>
    <property type="match status" value="1"/>
</dbReference>
<feature type="domain" description="CheW-like" evidence="1">
    <location>
        <begin position="6"/>
        <end position="150"/>
    </location>
</feature>
<reference evidence="2 3" key="1">
    <citation type="submission" date="2019-02" db="EMBL/GenBank/DDBJ databases">
        <title>Complete Genome Sequence and Methylome Analysis of free living Spirochaetas.</title>
        <authorList>
            <person name="Fomenkov A."/>
            <person name="Dubinina G."/>
            <person name="Leshcheva N."/>
            <person name="Mikheeva N."/>
            <person name="Grabovich M."/>
            <person name="Vincze T."/>
            <person name="Roberts R.J."/>
        </authorList>
    </citation>
    <scope>NUCLEOTIDE SEQUENCE [LARGE SCALE GENOMIC DNA]</scope>
    <source>
        <strain evidence="2 3">K2</strain>
    </source>
</reference>
<dbReference type="SMART" id="SM00260">
    <property type="entry name" value="CheW"/>
    <property type="match status" value="1"/>
</dbReference>
<dbReference type="EMBL" id="CP036150">
    <property type="protein sequence ID" value="QEN08726.1"/>
    <property type="molecule type" value="Genomic_DNA"/>
</dbReference>
<dbReference type="AlphaFoldDB" id="A0A5C1QQ67"/>
<dbReference type="PROSITE" id="PS50851">
    <property type="entry name" value="CHEW"/>
    <property type="match status" value="1"/>
</dbReference>
<dbReference type="RefSeq" id="WP_149486807.1">
    <property type="nucleotide sequence ID" value="NZ_CP036150.1"/>
</dbReference>
<dbReference type="PANTHER" id="PTHR22617">
    <property type="entry name" value="CHEMOTAXIS SENSOR HISTIDINE KINASE-RELATED"/>
    <property type="match status" value="1"/>
</dbReference>
<dbReference type="InterPro" id="IPR036061">
    <property type="entry name" value="CheW-like_dom_sf"/>
</dbReference>
<dbReference type="KEGG" id="ock:EXM22_12270"/>
<dbReference type="InterPro" id="IPR002545">
    <property type="entry name" value="CheW-lke_dom"/>
</dbReference>
<dbReference type="GO" id="GO:0006935">
    <property type="term" value="P:chemotaxis"/>
    <property type="evidence" value="ECO:0007669"/>
    <property type="project" value="InterPro"/>
</dbReference>
<dbReference type="Gene3D" id="2.40.50.180">
    <property type="entry name" value="CheA-289, Domain 4"/>
    <property type="match status" value="1"/>
</dbReference>
<evidence type="ECO:0000259" key="1">
    <source>
        <dbReference type="PROSITE" id="PS50851"/>
    </source>
</evidence>
<dbReference type="Proteomes" id="UP000324209">
    <property type="component" value="Chromosome"/>
</dbReference>
<accession>A0A5C1QQ67</accession>
<dbReference type="SUPFAM" id="SSF50341">
    <property type="entry name" value="CheW-like"/>
    <property type="match status" value="1"/>
</dbReference>
<gene>
    <name evidence="2" type="ORF">EXM22_12270</name>
</gene>
<evidence type="ECO:0000313" key="2">
    <source>
        <dbReference type="EMBL" id="QEN08726.1"/>
    </source>
</evidence>
<name>A0A5C1QQ67_9SPIO</name>
<protein>
    <submittedName>
        <fullName evidence="2">Chemotaxis protein CheW</fullName>
    </submittedName>
</protein>
<organism evidence="2 3">
    <name type="scientific">Oceanispirochaeta crateris</name>
    <dbReference type="NCBI Taxonomy" id="2518645"/>
    <lineage>
        <taxon>Bacteria</taxon>
        <taxon>Pseudomonadati</taxon>
        <taxon>Spirochaetota</taxon>
        <taxon>Spirochaetia</taxon>
        <taxon>Spirochaetales</taxon>
        <taxon>Spirochaetaceae</taxon>
        <taxon>Oceanispirochaeta</taxon>
    </lineage>
</organism>
<evidence type="ECO:0000313" key="3">
    <source>
        <dbReference type="Proteomes" id="UP000324209"/>
    </source>
</evidence>
<proteinExistence type="predicted"/>
<dbReference type="InterPro" id="IPR039315">
    <property type="entry name" value="CheW"/>
</dbReference>
<dbReference type="PANTHER" id="PTHR22617:SF41">
    <property type="entry name" value="CHEMOTAXIS SIGNAL TRANSDUCTION SYSTEM ADAPTOR PROTEIN CHEW"/>
    <property type="match status" value="1"/>
</dbReference>
<dbReference type="CDD" id="cd00732">
    <property type="entry name" value="CheW"/>
    <property type="match status" value="1"/>
</dbReference>
<sequence length="159" mass="17944">MEETKLNQYLTFRITDELYAINVSYIKEVLEFQSVSRVPRMPDFMRGVINLRGTVVPVLDLKMKFGLGVTEKGIDTSVIVTEISMDNEIVVIGLLADAVYEVLELEEDEIEAPPYIGTHVNTEFIQGMGKKDDSFIIVLDIHKILTFQEIQATLSETGN</sequence>
<dbReference type="GO" id="GO:0007165">
    <property type="term" value="P:signal transduction"/>
    <property type="evidence" value="ECO:0007669"/>
    <property type="project" value="InterPro"/>
</dbReference>
<dbReference type="Gene3D" id="2.30.30.40">
    <property type="entry name" value="SH3 Domains"/>
    <property type="match status" value="1"/>
</dbReference>
<keyword evidence="3" id="KW-1185">Reference proteome</keyword>